<comment type="caution">
    <text evidence="4">The sequence shown here is derived from an EMBL/GenBank/DDBJ whole genome shotgun (WGS) entry which is preliminary data.</text>
</comment>
<sequence>MTVSADDAGVNREKTCPLLLRMFYSAIKHNNVIEYQKGRTPSNELQVYTWLDATLRELASLVKQVNPESRRRGTVFDFALVSADTRSPSYRMRELGAVCSGFPSDTDRIMLKDCQFVIGDMIDVAITPPATEASYFHPVEIGTVEFMRTVKRDSPTGALFYSRSGARHTGDFGSRSSARYGRPYEGSRRVVTYDSEVTGKSFDNASVDNRRDRRRAYEEREPRGRRVVPY</sequence>
<dbReference type="PANTHER" id="PTHR13082:SF0">
    <property type="entry name" value="HISTONE DEACETYLASE COMPLEX SUBUNIT SAP18"/>
    <property type="match status" value="1"/>
</dbReference>
<keyword evidence="5" id="KW-1185">Reference proteome</keyword>
<dbReference type="Gene3D" id="3.10.20.550">
    <property type="entry name" value="ASAP complex, SAP18 subunit"/>
    <property type="match status" value="1"/>
</dbReference>
<evidence type="ECO:0000313" key="4">
    <source>
        <dbReference type="EMBL" id="THD28124.1"/>
    </source>
</evidence>
<dbReference type="AlphaFoldDB" id="A0A4E0RQN4"/>
<gene>
    <name evidence="4" type="ORF">D915_001023</name>
</gene>
<proteinExistence type="inferred from homology"/>
<dbReference type="GO" id="GO:0003714">
    <property type="term" value="F:transcription corepressor activity"/>
    <property type="evidence" value="ECO:0007669"/>
    <property type="project" value="TreeGrafter"/>
</dbReference>
<evidence type="ECO:0000256" key="1">
    <source>
        <dbReference type="ARBA" id="ARBA00009143"/>
    </source>
</evidence>
<name>A0A4E0RQN4_FASHE</name>
<dbReference type="GO" id="GO:0005634">
    <property type="term" value="C:nucleus"/>
    <property type="evidence" value="ECO:0007669"/>
    <property type="project" value="TreeGrafter"/>
</dbReference>
<feature type="compositionally biased region" description="Basic and acidic residues" evidence="3">
    <location>
        <begin position="208"/>
        <end position="224"/>
    </location>
</feature>
<dbReference type="InterPro" id="IPR010516">
    <property type="entry name" value="SAP18"/>
</dbReference>
<protein>
    <recommendedName>
        <fullName evidence="2">18 kDa Sin3-associated polypeptide</fullName>
    </recommendedName>
</protein>
<reference evidence="4" key="1">
    <citation type="submission" date="2019-03" db="EMBL/GenBank/DDBJ databases">
        <title>Improved annotation for the trematode Fasciola hepatica.</title>
        <authorList>
            <person name="Choi Y.-J."/>
            <person name="Martin J."/>
            <person name="Mitreva M."/>
        </authorList>
    </citation>
    <scope>NUCLEOTIDE SEQUENCE [LARGE SCALE GENOMIC DNA]</scope>
</reference>
<evidence type="ECO:0000256" key="2">
    <source>
        <dbReference type="ARBA" id="ARBA00030511"/>
    </source>
</evidence>
<comment type="similarity">
    <text evidence="1">Belongs to the SAP18 family.</text>
</comment>
<organism evidence="4 5">
    <name type="scientific">Fasciola hepatica</name>
    <name type="common">Liver fluke</name>
    <dbReference type="NCBI Taxonomy" id="6192"/>
    <lineage>
        <taxon>Eukaryota</taxon>
        <taxon>Metazoa</taxon>
        <taxon>Spiralia</taxon>
        <taxon>Lophotrochozoa</taxon>
        <taxon>Platyhelminthes</taxon>
        <taxon>Trematoda</taxon>
        <taxon>Digenea</taxon>
        <taxon>Plagiorchiida</taxon>
        <taxon>Echinostomata</taxon>
        <taxon>Echinostomatoidea</taxon>
        <taxon>Fasciolidae</taxon>
        <taxon>Fasciola</taxon>
    </lineage>
</organism>
<dbReference type="InterPro" id="IPR042534">
    <property type="entry name" value="SAP18_sf"/>
</dbReference>
<feature type="region of interest" description="Disordered" evidence="3">
    <location>
        <begin position="201"/>
        <end position="230"/>
    </location>
</feature>
<dbReference type="Proteomes" id="UP000230066">
    <property type="component" value="Unassembled WGS sequence"/>
</dbReference>
<dbReference type="PANTHER" id="PTHR13082">
    <property type="entry name" value="SAP18"/>
    <property type="match status" value="1"/>
</dbReference>
<accession>A0A4E0RQN4</accession>
<dbReference type="EMBL" id="JXXN02000232">
    <property type="protein sequence ID" value="THD28124.1"/>
    <property type="molecule type" value="Genomic_DNA"/>
</dbReference>
<dbReference type="Pfam" id="PF06487">
    <property type="entry name" value="SAP18"/>
    <property type="match status" value="1"/>
</dbReference>
<evidence type="ECO:0000256" key="3">
    <source>
        <dbReference type="SAM" id="MobiDB-lite"/>
    </source>
</evidence>
<evidence type="ECO:0000313" key="5">
    <source>
        <dbReference type="Proteomes" id="UP000230066"/>
    </source>
</evidence>